<dbReference type="SUPFAM" id="SSF100950">
    <property type="entry name" value="NagB/RpiA/CoA transferase-like"/>
    <property type="match status" value="1"/>
</dbReference>
<dbReference type="AlphaFoldDB" id="B8I8V5"/>
<name>B8I8V5_RUMCH</name>
<dbReference type="KEGG" id="cce:Ccel_2993"/>
<gene>
    <name evidence="2" type="ordered locus">Ccel_2993</name>
</gene>
<organism evidence="2 3">
    <name type="scientific">Ruminiclostridium cellulolyticum (strain ATCC 35319 / DSM 5812 / JCM 6584 / H10)</name>
    <name type="common">Clostridium cellulolyticum</name>
    <dbReference type="NCBI Taxonomy" id="394503"/>
    <lineage>
        <taxon>Bacteria</taxon>
        <taxon>Bacillati</taxon>
        <taxon>Bacillota</taxon>
        <taxon>Clostridia</taxon>
        <taxon>Eubacteriales</taxon>
        <taxon>Oscillospiraceae</taxon>
        <taxon>Ruminiclostridium</taxon>
    </lineage>
</organism>
<dbReference type="STRING" id="394503.Ccel_2993"/>
<protein>
    <recommendedName>
        <fullName evidence="1">LUD domain-containing protein</fullName>
    </recommendedName>
</protein>
<dbReference type="InterPro" id="IPR003741">
    <property type="entry name" value="LUD_dom"/>
</dbReference>
<evidence type="ECO:0000259" key="1">
    <source>
        <dbReference type="Pfam" id="PF02589"/>
    </source>
</evidence>
<feature type="domain" description="LUD" evidence="1">
    <location>
        <begin position="13"/>
        <end position="218"/>
    </location>
</feature>
<dbReference type="InterPro" id="IPR037171">
    <property type="entry name" value="NagB/RpiA_transferase-like"/>
</dbReference>
<sequence length="224" mass="24476">MDKNVKAILDRRIKKTMENLASNNMMPYYVENVKDVAGKVAGLLKEGDTVAVGGSMSLFEAGVIDLLRSGKYTFLNRYEEGLSPEQMREIFLKSFLADVYLSSSNAITENGELYNVDGNSNRVAAICYGPKSVIIVAGINKIVGNLDEAVKRVKTMAAPANATRLDCKTYCKEKGECMGLTSGNSFMTSGCGGQNRICCNYVVSAYQNQKDRIKVILVGEELGY</sequence>
<proteinExistence type="predicted"/>
<dbReference type="RefSeq" id="WP_015926346.1">
    <property type="nucleotide sequence ID" value="NC_011898.1"/>
</dbReference>
<evidence type="ECO:0000313" key="2">
    <source>
        <dbReference type="EMBL" id="ACL77287.1"/>
    </source>
</evidence>
<dbReference type="Proteomes" id="UP000001349">
    <property type="component" value="Chromosome"/>
</dbReference>
<dbReference type="HOGENOM" id="CLU_107893_1_0_9"/>
<dbReference type="PANTHER" id="PTHR36179">
    <property type="entry name" value="LUD_DOM DOMAIN-CONTAINING PROTEIN"/>
    <property type="match status" value="1"/>
</dbReference>
<dbReference type="InterPro" id="IPR024185">
    <property type="entry name" value="FTHF_cligase-like_sf"/>
</dbReference>
<reference evidence="2 3" key="1">
    <citation type="submission" date="2009-01" db="EMBL/GenBank/DDBJ databases">
        <title>Complete sequence of Clostridium cellulolyticum H10.</title>
        <authorList>
            <consortium name="US DOE Joint Genome Institute"/>
            <person name="Lucas S."/>
            <person name="Copeland A."/>
            <person name="Lapidus A."/>
            <person name="Glavina del Rio T."/>
            <person name="Dalin E."/>
            <person name="Tice H."/>
            <person name="Bruce D."/>
            <person name="Goodwin L."/>
            <person name="Pitluck S."/>
            <person name="Chertkov O."/>
            <person name="Saunders E."/>
            <person name="Brettin T."/>
            <person name="Detter J.C."/>
            <person name="Han C."/>
            <person name="Larimer F."/>
            <person name="Land M."/>
            <person name="Hauser L."/>
            <person name="Kyrpides N."/>
            <person name="Ivanova N."/>
            <person name="Zhou J."/>
            <person name="Richardson P."/>
        </authorList>
    </citation>
    <scope>NUCLEOTIDE SEQUENCE [LARGE SCALE GENOMIC DNA]</scope>
    <source>
        <strain evidence="3">ATCC 35319 / DSM 5812 / JCM 6584 / H10</strain>
    </source>
</reference>
<dbReference type="Pfam" id="PF02589">
    <property type="entry name" value="LUD_dom"/>
    <property type="match status" value="1"/>
</dbReference>
<dbReference type="PIRSF" id="PIRSF020269">
    <property type="entry name" value="DUF1121"/>
    <property type="match status" value="1"/>
</dbReference>
<dbReference type="InterPro" id="IPR009501">
    <property type="entry name" value="UCP020269"/>
</dbReference>
<dbReference type="Gene3D" id="3.40.50.10420">
    <property type="entry name" value="NagB/RpiA/CoA transferase-like"/>
    <property type="match status" value="1"/>
</dbReference>
<dbReference type="EMBL" id="CP001348">
    <property type="protein sequence ID" value="ACL77287.1"/>
    <property type="molecule type" value="Genomic_DNA"/>
</dbReference>
<accession>B8I8V5</accession>
<dbReference type="PANTHER" id="PTHR36179:SF2">
    <property type="entry name" value="LUD DOMAIN-CONTAINING PROTEIN"/>
    <property type="match status" value="1"/>
</dbReference>
<keyword evidence="3" id="KW-1185">Reference proteome</keyword>
<dbReference type="eggNOG" id="COG1139">
    <property type="taxonomic scope" value="Bacteria"/>
</dbReference>
<dbReference type="OrthoDB" id="9809147at2"/>
<evidence type="ECO:0000313" key="3">
    <source>
        <dbReference type="Proteomes" id="UP000001349"/>
    </source>
</evidence>